<keyword evidence="5" id="KW-1185">Reference proteome</keyword>
<sequence length="227" mass="26292">IRVFNGHKRWVNVVEYSPFVIKNSIDNSNVMCSGSDDNTIRFWDIRSNKDELYVIKGDDEDGGIVCLKFLQLKKYKKKIKINDDIGYGINLCYSSSNGLIRIWGYIFIYTFNHHADSLLSKLILMTKCIKQTVEAKIIQLCCVIQIQILKQKIIIFPNGCSIIYNLRNMRQRRDDLTMKYISVKINLTHMELSIVSRVSSSILSDCDDPFNAFDLISPFTLFVLLRI</sequence>
<dbReference type="PROSITE" id="PS00678">
    <property type="entry name" value="WD_REPEATS_1"/>
    <property type="match status" value="1"/>
</dbReference>
<dbReference type="PROSITE" id="PS50082">
    <property type="entry name" value="WD_REPEATS_2"/>
    <property type="match status" value="1"/>
</dbReference>
<proteinExistence type="predicted"/>
<dbReference type="EMBL" id="ASPP01049848">
    <property type="protein sequence ID" value="ETN97402.1"/>
    <property type="molecule type" value="Genomic_DNA"/>
</dbReference>
<accession>X6L728</accession>
<gene>
    <name evidence="4" type="ORF">RFI_40127</name>
</gene>
<dbReference type="Gene3D" id="2.130.10.10">
    <property type="entry name" value="YVTN repeat-like/Quinoprotein amine dehydrogenase"/>
    <property type="match status" value="1"/>
</dbReference>
<evidence type="ECO:0000256" key="2">
    <source>
        <dbReference type="ARBA" id="ARBA00022737"/>
    </source>
</evidence>
<keyword evidence="1 3" id="KW-0853">WD repeat</keyword>
<dbReference type="PROSITE" id="PS50294">
    <property type="entry name" value="WD_REPEATS_REGION"/>
    <property type="match status" value="1"/>
</dbReference>
<feature type="non-terminal residue" evidence="4">
    <location>
        <position position="1"/>
    </location>
</feature>
<dbReference type="SMART" id="SM00320">
    <property type="entry name" value="WD40"/>
    <property type="match status" value="2"/>
</dbReference>
<dbReference type="SUPFAM" id="SSF50978">
    <property type="entry name" value="WD40 repeat-like"/>
    <property type="match status" value="1"/>
</dbReference>
<dbReference type="InterPro" id="IPR036322">
    <property type="entry name" value="WD40_repeat_dom_sf"/>
</dbReference>
<dbReference type="Proteomes" id="UP000023152">
    <property type="component" value="Unassembled WGS sequence"/>
</dbReference>
<dbReference type="AlphaFoldDB" id="X6L728"/>
<dbReference type="InterPro" id="IPR015943">
    <property type="entry name" value="WD40/YVTN_repeat-like_dom_sf"/>
</dbReference>
<protein>
    <submittedName>
        <fullName evidence="4">Uncharacterized protein</fullName>
    </submittedName>
</protein>
<evidence type="ECO:0000313" key="5">
    <source>
        <dbReference type="Proteomes" id="UP000023152"/>
    </source>
</evidence>
<comment type="caution">
    <text evidence="4">The sequence shown here is derived from an EMBL/GenBank/DDBJ whole genome shotgun (WGS) entry which is preliminary data.</text>
</comment>
<evidence type="ECO:0000256" key="1">
    <source>
        <dbReference type="ARBA" id="ARBA00022574"/>
    </source>
</evidence>
<evidence type="ECO:0000313" key="4">
    <source>
        <dbReference type="EMBL" id="ETN97402.1"/>
    </source>
</evidence>
<keyword evidence="2" id="KW-0677">Repeat</keyword>
<organism evidence="4 5">
    <name type="scientific">Reticulomyxa filosa</name>
    <dbReference type="NCBI Taxonomy" id="46433"/>
    <lineage>
        <taxon>Eukaryota</taxon>
        <taxon>Sar</taxon>
        <taxon>Rhizaria</taxon>
        <taxon>Retaria</taxon>
        <taxon>Foraminifera</taxon>
        <taxon>Monothalamids</taxon>
        <taxon>Reticulomyxidae</taxon>
        <taxon>Reticulomyxa</taxon>
    </lineage>
</organism>
<dbReference type="InterPro" id="IPR001680">
    <property type="entry name" value="WD40_rpt"/>
</dbReference>
<name>X6L728_RETFI</name>
<dbReference type="InterPro" id="IPR019775">
    <property type="entry name" value="WD40_repeat_CS"/>
</dbReference>
<reference evidence="4 5" key="1">
    <citation type="journal article" date="2013" name="Curr. Biol.">
        <title>The Genome of the Foraminiferan Reticulomyxa filosa.</title>
        <authorList>
            <person name="Glockner G."/>
            <person name="Hulsmann N."/>
            <person name="Schleicher M."/>
            <person name="Noegel A.A."/>
            <person name="Eichinger L."/>
            <person name="Gallinger C."/>
            <person name="Pawlowski J."/>
            <person name="Sierra R."/>
            <person name="Euteneuer U."/>
            <person name="Pillet L."/>
            <person name="Moustafa A."/>
            <person name="Platzer M."/>
            <person name="Groth M."/>
            <person name="Szafranski K."/>
            <person name="Schliwa M."/>
        </authorList>
    </citation>
    <scope>NUCLEOTIDE SEQUENCE [LARGE SCALE GENOMIC DNA]</scope>
</reference>
<evidence type="ECO:0000256" key="3">
    <source>
        <dbReference type="PROSITE-ProRule" id="PRU00221"/>
    </source>
</evidence>
<feature type="non-terminal residue" evidence="4">
    <location>
        <position position="227"/>
    </location>
</feature>
<dbReference type="Pfam" id="PF00400">
    <property type="entry name" value="WD40"/>
    <property type="match status" value="1"/>
</dbReference>
<feature type="repeat" description="WD" evidence="3">
    <location>
        <begin position="4"/>
        <end position="53"/>
    </location>
</feature>